<evidence type="ECO:0000256" key="3">
    <source>
        <dbReference type="ARBA" id="ARBA00022692"/>
    </source>
</evidence>
<dbReference type="Pfam" id="PF01810">
    <property type="entry name" value="LysE"/>
    <property type="match status" value="1"/>
</dbReference>
<reference evidence="7 8" key="1">
    <citation type="submission" date="2020-08" db="EMBL/GenBank/DDBJ databases">
        <title>Genomic Encyclopedia of Type Strains, Phase IV (KMG-IV): sequencing the most valuable type-strain genomes for metagenomic binning, comparative biology and taxonomic classification.</title>
        <authorList>
            <person name="Goeker M."/>
        </authorList>
    </citation>
    <scope>NUCLEOTIDE SEQUENCE [LARGE SCALE GENOMIC DNA]</scope>
    <source>
        <strain evidence="7 8">DSM 17455</strain>
    </source>
</reference>
<feature type="transmembrane region" description="Helical" evidence="6">
    <location>
        <begin position="206"/>
        <end position="223"/>
    </location>
</feature>
<protein>
    <submittedName>
        <fullName evidence="7">Threonine/homoserine/homoserine lactone efflux protein</fullName>
    </submittedName>
</protein>
<organism evidence="7 8">
    <name type="scientific">Aminobacter ciceronei</name>
    <dbReference type="NCBI Taxonomy" id="150723"/>
    <lineage>
        <taxon>Bacteria</taxon>
        <taxon>Pseudomonadati</taxon>
        <taxon>Pseudomonadota</taxon>
        <taxon>Alphaproteobacteria</taxon>
        <taxon>Hyphomicrobiales</taxon>
        <taxon>Phyllobacteriaceae</taxon>
        <taxon>Aminobacter</taxon>
    </lineage>
</organism>
<evidence type="ECO:0000256" key="5">
    <source>
        <dbReference type="ARBA" id="ARBA00023136"/>
    </source>
</evidence>
<dbReference type="InterPro" id="IPR001123">
    <property type="entry name" value="LeuE-type"/>
</dbReference>
<keyword evidence="3 6" id="KW-0812">Transmembrane</keyword>
<keyword evidence="8" id="KW-1185">Reference proteome</keyword>
<feature type="transmembrane region" description="Helical" evidence="6">
    <location>
        <begin position="169"/>
        <end position="194"/>
    </location>
</feature>
<dbReference type="PIRSF" id="PIRSF006324">
    <property type="entry name" value="LeuE"/>
    <property type="match status" value="1"/>
</dbReference>
<name>A0ABR6C237_9HYPH</name>
<comment type="subcellular location">
    <subcellularLocation>
        <location evidence="1">Cell membrane</location>
        <topology evidence="1">Multi-pass membrane protein</topology>
    </subcellularLocation>
</comment>
<comment type="caution">
    <text evidence="7">The sequence shown here is derived from an EMBL/GenBank/DDBJ whole genome shotgun (WGS) entry which is preliminary data.</text>
</comment>
<keyword evidence="5 6" id="KW-0472">Membrane</keyword>
<proteinExistence type="predicted"/>
<dbReference type="PANTHER" id="PTHR30086:SF20">
    <property type="entry name" value="ARGININE EXPORTER PROTEIN ARGO-RELATED"/>
    <property type="match status" value="1"/>
</dbReference>
<dbReference type="PANTHER" id="PTHR30086">
    <property type="entry name" value="ARGININE EXPORTER PROTEIN ARGO"/>
    <property type="match status" value="1"/>
</dbReference>
<sequence length="224" mass="23717">MSTPTPPTAGTKRTEMEFAAASDLPTLLSFSLTSVIIELTPGPNMTYLALVSAGEGRRAGFATVAGIALGLATIGVVAALGVTELIQSSHLLYEGLRWAGVLFLLFLAYEGWRGPGDVVSEGNDADRRYFTRGLVTNLLNPKAAVFYVAVLPTFIIADKPVLSQTLTLTAIYVAVATIIHALIVALAGTLEPLLNNPRIEKVARKFLSALLAAVAVWFAFATAR</sequence>
<evidence type="ECO:0000256" key="4">
    <source>
        <dbReference type="ARBA" id="ARBA00022989"/>
    </source>
</evidence>
<evidence type="ECO:0000256" key="6">
    <source>
        <dbReference type="SAM" id="Phobius"/>
    </source>
</evidence>
<accession>A0ABR6C237</accession>
<dbReference type="EMBL" id="JACJHZ010000003">
    <property type="protein sequence ID" value="MBA9019051.1"/>
    <property type="molecule type" value="Genomic_DNA"/>
</dbReference>
<evidence type="ECO:0000313" key="7">
    <source>
        <dbReference type="EMBL" id="MBA9019051.1"/>
    </source>
</evidence>
<dbReference type="Proteomes" id="UP000587524">
    <property type="component" value="Unassembled WGS sequence"/>
</dbReference>
<keyword evidence="2" id="KW-1003">Cell membrane</keyword>
<feature type="transmembrane region" description="Helical" evidence="6">
    <location>
        <begin position="133"/>
        <end position="157"/>
    </location>
</feature>
<gene>
    <name evidence="7" type="ORF">HNQ97_001041</name>
</gene>
<feature type="transmembrane region" description="Helical" evidence="6">
    <location>
        <begin position="61"/>
        <end position="83"/>
    </location>
</feature>
<evidence type="ECO:0000256" key="2">
    <source>
        <dbReference type="ARBA" id="ARBA00022475"/>
    </source>
</evidence>
<evidence type="ECO:0000313" key="8">
    <source>
        <dbReference type="Proteomes" id="UP000587524"/>
    </source>
</evidence>
<keyword evidence="4 6" id="KW-1133">Transmembrane helix</keyword>
<evidence type="ECO:0000256" key="1">
    <source>
        <dbReference type="ARBA" id="ARBA00004651"/>
    </source>
</evidence>
<feature type="transmembrane region" description="Helical" evidence="6">
    <location>
        <begin position="95"/>
        <end position="112"/>
    </location>
</feature>